<comment type="caution">
    <text evidence="2">The sequence shown here is derived from an EMBL/GenBank/DDBJ whole genome shotgun (WGS) entry which is preliminary data.</text>
</comment>
<dbReference type="PROSITE" id="PS51257">
    <property type="entry name" value="PROKAR_LIPOPROTEIN"/>
    <property type="match status" value="1"/>
</dbReference>
<evidence type="ECO:0000256" key="1">
    <source>
        <dbReference type="SAM" id="MobiDB-lite"/>
    </source>
</evidence>
<evidence type="ECO:0000313" key="2">
    <source>
        <dbReference type="EMBL" id="MBL7559841.1"/>
    </source>
</evidence>
<keyword evidence="3" id="KW-1185">Reference proteome</keyword>
<organism evidence="2 3">
    <name type="scientific">Olleya sediminilitoris</name>
    <dbReference type="NCBI Taxonomy" id="2795739"/>
    <lineage>
        <taxon>Bacteria</taxon>
        <taxon>Pseudomonadati</taxon>
        <taxon>Bacteroidota</taxon>
        <taxon>Flavobacteriia</taxon>
        <taxon>Flavobacteriales</taxon>
        <taxon>Flavobacteriaceae</taxon>
    </lineage>
</organism>
<dbReference type="RefSeq" id="WP_203000231.1">
    <property type="nucleotide sequence ID" value="NZ_JAEMEF010000006.1"/>
</dbReference>
<accession>A0ABS1WL41</accession>
<dbReference type="EMBL" id="JAEMEF010000006">
    <property type="protein sequence ID" value="MBL7559841.1"/>
    <property type="molecule type" value="Genomic_DNA"/>
</dbReference>
<dbReference type="Proteomes" id="UP000605013">
    <property type="component" value="Unassembled WGS sequence"/>
</dbReference>
<reference evidence="2 3" key="1">
    <citation type="submission" date="2020-12" db="EMBL/GenBank/DDBJ databases">
        <title>Olleya sediminilitoris sp. nov., isolated from a tidal flat.</title>
        <authorList>
            <person name="Park S."/>
            <person name="Yoon J.-H."/>
        </authorList>
    </citation>
    <scope>NUCLEOTIDE SEQUENCE [LARGE SCALE GENOMIC DNA]</scope>
    <source>
        <strain evidence="2 3">YSTF-M6</strain>
    </source>
</reference>
<feature type="compositionally biased region" description="Acidic residues" evidence="1">
    <location>
        <begin position="39"/>
        <end position="55"/>
    </location>
</feature>
<feature type="region of interest" description="Disordered" evidence="1">
    <location>
        <begin position="23"/>
        <end position="55"/>
    </location>
</feature>
<gene>
    <name evidence="2" type="ORF">JAO71_08500</name>
</gene>
<sequence>MKKLFIIVFTVFLNVAFYSCTPTSLDDESDKVEMGTGGEDGEILPEDPEDDGDND</sequence>
<protein>
    <submittedName>
        <fullName evidence="2">Uncharacterized protein</fullName>
    </submittedName>
</protein>
<proteinExistence type="predicted"/>
<name>A0ABS1WL41_9FLAO</name>
<evidence type="ECO:0000313" key="3">
    <source>
        <dbReference type="Proteomes" id="UP000605013"/>
    </source>
</evidence>